<feature type="domain" description="Zn(2)-C6 fungal-type" evidence="5">
    <location>
        <begin position="19"/>
        <end position="49"/>
    </location>
</feature>
<dbReference type="InterPro" id="IPR021858">
    <property type="entry name" value="Fun_TF"/>
</dbReference>
<dbReference type="STRING" id="264951.A0A443HYF4"/>
<dbReference type="PROSITE" id="PS50048">
    <property type="entry name" value="ZN2_CY6_FUNGAL_2"/>
    <property type="match status" value="1"/>
</dbReference>
<dbReference type="OrthoDB" id="1924260at2759"/>
<proteinExistence type="predicted"/>
<dbReference type="InterPro" id="IPR001138">
    <property type="entry name" value="Zn2Cys6_DnaBD"/>
</dbReference>
<sequence length="568" mass="63531">MAGPGGGPPRKSHTKSRNGCKTCKKRHIRCDETFPQCRNCTKHNCRCDYMDNTVVTEGASRSQRAPDLLMSPEIEMEIENWRRTGICPFTELSHLCPENGWHHFSHIELRLIHHIAGLSVDLHRQGYSGVTVWAQRMPHFLAIGISNDFVMSSILALSASHLAWITKDRETDNLAYHHRGVAIKGLQGAIGAFSRENCDAILSASILLSWQITEWRGWVFLQRGVSTVLSAMQPLWKEESELAQFVERQRSFRSTRTPGYQNNINQFHDDELDRFDRTYAVLANIQQRIGHNQEHYQRIADLLGFVQQLRHDLPLQSPEEAFGRLQPLRTWLFWLPPAMLRGEESDLGALAVLAQFYAVALALEPLFPAIGGTYLGCMSAGPIEDIYRIVLARKAAQPFSPEVQLALALMDLPFDIVTTYRNNLHNLARPTDHYSPAPPSPYHGLQDFYSAPLPSNANLYSAYASPVHTPPATAMSVSPFHLTSVYGSRAQAHDFTDLHSQPTHDRAGFSSYERLDAVDDHSSTYSPTYVNDIVGHGAVTSEDSGGSSMGAYHGPSAYNVAAHEVCWT</sequence>
<dbReference type="CDD" id="cd00067">
    <property type="entry name" value="GAL4"/>
    <property type="match status" value="1"/>
</dbReference>
<dbReference type="GeneID" id="39595415"/>
<evidence type="ECO:0000259" key="5">
    <source>
        <dbReference type="PROSITE" id="PS50048"/>
    </source>
</evidence>
<keyword evidence="7" id="KW-1185">Reference proteome</keyword>
<gene>
    <name evidence="6" type="ORF">C8Q69DRAFT_206026</name>
</gene>
<dbReference type="Pfam" id="PF00172">
    <property type="entry name" value="Zn_clus"/>
    <property type="match status" value="1"/>
</dbReference>
<dbReference type="AlphaFoldDB" id="A0A443HYF4"/>
<dbReference type="VEuPathDB" id="FungiDB:C8Q69DRAFT_206026"/>
<keyword evidence="4" id="KW-0539">Nucleus</keyword>
<accession>A0A443HYF4</accession>
<evidence type="ECO:0000256" key="2">
    <source>
        <dbReference type="ARBA" id="ARBA00023125"/>
    </source>
</evidence>
<dbReference type="GO" id="GO:0000981">
    <property type="term" value="F:DNA-binding transcription factor activity, RNA polymerase II-specific"/>
    <property type="evidence" value="ECO:0007669"/>
    <property type="project" value="InterPro"/>
</dbReference>
<dbReference type="EMBL" id="RCNU01000003">
    <property type="protein sequence ID" value="RWQ96823.1"/>
    <property type="molecule type" value="Genomic_DNA"/>
</dbReference>
<evidence type="ECO:0000256" key="4">
    <source>
        <dbReference type="ARBA" id="ARBA00023242"/>
    </source>
</evidence>
<dbReference type="InterPro" id="IPR036864">
    <property type="entry name" value="Zn2-C6_fun-type_DNA-bd_sf"/>
</dbReference>
<dbReference type="SMART" id="SM00066">
    <property type="entry name" value="GAL4"/>
    <property type="match status" value="1"/>
</dbReference>
<dbReference type="Pfam" id="PF11951">
    <property type="entry name" value="Fungal_trans_2"/>
    <property type="match status" value="1"/>
</dbReference>
<evidence type="ECO:0000256" key="3">
    <source>
        <dbReference type="ARBA" id="ARBA00023163"/>
    </source>
</evidence>
<keyword evidence="2" id="KW-0238">DNA-binding</keyword>
<name>A0A443HYF4_BYSSP</name>
<dbReference type="Gene3D" id="4.10.240.10">
    <property type="entry name" value="Zn(2)-C6 fungal-type DNA-binding domain"/>
    <property type="match status" value="1"/>
</dbReference>
<organism evidence="6 7">
    <name type="scientific">Byssochlamys spectabilis</name>
    <name type="common">Paecilomyces variotii</name>
    <dbReference type="NCBI Taxonomy" id="264951"/>
    <lineage>
        <taxon>Eukaryota</taxon>
        <taxon>Fungi</taxon>
        <taxon>Dikarya</taxon>
        <taxon>Ascomycota</taxon>
        <taxon>Pezizomycotina</taxon>
        <taxon>Eurotiomycetes</taxon>
        <taxon>Eurotiomycetidae</taxon>
        <taxon>Eurotiales</taxon>
        <taxon>Thermoascaceae</taxon>
        <taxon>Paecilomyces</taxon>
    </lineage>
</organism>
<comment type="caution">
    <text evidence="6">The sequence shown here is derived from an EMBL/GenBank/DDBJ whole genome shotgun (WGS) entry which is preliminary data.</text>
</comment>
<dbReference type="RefSeq" id="XP_028486468.1">
    <property type="nucleotide sequence ID" value="XM_028626138.1"/>
</dbReference>
<dbReference type="Proteomes" id="UP000283841">
    <property type="component" value="Unassembled WGS sequence"/>
</dbReference>
<dbReference type="PROSITE" id="PS00463">
    <property type="entry name" value="ZN2_CY6_FUNGAL_1"/>
    <property type="match status" value="1"/>
</dbReference>
<dbReference type="SUPFAM" id="SSF57701">
    <property type="entry name" value="Zn2/Cys6 DNA-binding domain"/>
    <property type="match status" value="1"/>
</dbReference>
<dbReference type="InterPro" id="IPR052400">
    <property type="entry name" value="Zn2-C6_fungal_TF"/>
</dbReference>
<dbReference type="GO" id="GO:0008270">
    <property type="term" value="F:zinc ion binding"/>
    <property type="evidence" value="ECO:0007669"/>
    <property type="project" value="InterPro"/>
</dbReference>
<protein>
    <recommendedName>
        <fullName evidence="5">Zn(2)-C6 fungal-type domain-containing protein</fullName>
    </recommendedName>
</protein>
<reference evidence="6 7" key="1">
    <citation type="journal article" date="2018" name="Front. Microbiol.">
        <title>Genomic and genetic insights into a cosmopolitan fungus, Paecilomyces variotii (Eurotiales).</title>
        <authorList>
            <person name="Urquhart A.S."/>
            <person name="Mondo S.J."/>
            <person name="Makela M.R."/>
            <person name="Hane J.K."/>
            <person name="Wiebenga A."/>
            <person name="He G."/>
            <person name="Mihaltcheva S."/>
            <person name="Pangilinan J."/>
            <person name="Lipzen A."/>
            <person name="Barry K."/>
            <person name="de Vries R.P."/>
            <person name="Grigoriev I.V."/>
            <person name="Idnurm A."/>
        </authorList>
    </citation>
    <scope>NUCLEOTIDE SEQUENCE [LARGE SCALE GENOMIC DNA]</scope>
    <source>
        <strain evidence="6 7">CBS 101075</strain>
    </source>
</reference>
<keyword evidence="3" id="KW-0804">Transcription</keyword>
<dbReference type="PANTHER" id="PTHR47657:SF12">
    <property type="entry name" value="ZN(II)2CYS6 TRANSCRIPTION FACTOR (EUROFUNG)"/>
    <property type="match status" value="1"/>
</dbReference>
<evidence type="ECO:0000313" key="6">
    <source>
        <dbReference type="EMBL" id="RWQ96823.1"/>
    </source>
</evidence>
<keyword evidence="1" id="KW-0805">Transcription regulation</keyword>
<dbReference type="GO" id="GO:0003677">
    <property type="term" value="F:DNA binding"/>
    <property type="evidence" value="ECO:0007669"/>
    <property type="project" value="UniProtKB-KW"/>
</dbReference>
<evidence type="ECO:0000313" key="7">
    <source>
        <dbReference type="Proteomes" id="UP000283841"/>
    </source>
</evidence>
<dbReference type="PANTHER" id="PTHR47657">
    <property type="entry name" value="STEROL REGULATORY ELEMENT-BINDING PROTEIN ECM22"/>
    <property type="match status" value="1"/>
</dbReference>
<evidence type="ECO:0000256" key="1">
    <source>
        <dbReference type="ARBA" id="ARBA00023015"/>
    </source>
</evidence>